<gene>
    <name evidence="2" type="primary">mycbp2</name>
    <name evidence="2" type="ORF">FJT64_011974</name>
</gene>
<dbReference type="AlphaFoldDB" id="A0A6A4VK95"/>
<name>A0A6A4VK95_AMPAM</name>
<dbReference type="PANTHER" id="PTHR45943:SF1">
    <property type="entry name" value="E3 UBIQUITIN-PROTEIN LIGASE MYCBP2"/>
    <property type="match status" value="1"/>
</dbReference>
<dbReference type="InterPro" id="IPR009091">
    <property type="entry name" value="RCC1/BLIP-II"/>
</dbReference>
<sequence length="585" mass="61213">MPFYWHHHLLSESITSPYSWSASVSAPVFELVRSSADSHPDVCLRALRALLAVLEGLPPEALGADDSQLLAGGGQQSALSAAACSCLLSLVVVRGETSGLLRAAAALLLAGQGRPRTVQLPVPLCALQRSVLAALLGAERRPHWLTEGVPRAAAAGPAVTLRLPGSGAAPGAGAAAGAVSLACDGSRLYLRCPSGLYSVGTGFGGTSRGQVYGRSTDITSGQLISVQRSLYLADGGRLTRLDPVELRRRESLSLPAVQSGSRWFSDGSRLCALTPQQDDTFAVHSYQVTSSAVTHRESHSLQLVRKRTQVCGVSPLSRDWLETYDLDSGWEDEMVSIAAGKDFALLRTAQGKVLYSGRASSLGVKQAAADGDGAPPAAARWLELPLLRAPTVCHVSVGHDGQHAVLLTDDGAAFFVGTARRGEDGDVAKARRQPKPQRPKRMAKMDGKVVTEAACNNGSSALVTSAGHLYIFGKDSIHSEGTSGLVGELRDVRVTHVALGKAHVVALSSRGHVYTFGMNNKGQCGRDVAAAAAVPAPAAGAPLLCPPGRHAFLRESCMVCTVCLRCTEFGAQCVSSDRADRVPGT</sequence>
<accession>A0A6A4VK95</accession>
<evidence type="ECO:0000313" key="3">
    <source>
        <dbReference type="Proteomes" id="UP000440578"/>
    </source>
</evidence>
<proteinExistence type="predicted"/>
<reference evidence="2 3" key="1">
    <citation type="submission" date="2019-07" db="EMBL/GenBank/DDBJ databases">
        <title>Draft genome assembly of a fouling barnacle, Amphibalanus amphitrite (Darwin, 1854): The first reference genome for Thecostraca.</title>
        <authorList>
            <person name="Kim W."/>
        </authorList>
    </citation>
    <scope>NUCLEOTIDE SEQUENCE [LARGE SCALE GENOMIC DNA]</scope>
    <source>
        <strain evidence="2">SNU_AA5</strain>
        <tissue evidence="2">Soma without cirri and trophi</tissue>
    </source>
</reference>
<dbReference type="GO" id="GO:0005634">
    <property type="term" value="C:nucleus"/>
    <property type="evidence" value="ECO:0007669"/>
    <property type="project" value="TreeGrafter"/>
</dbReference>
<evidence type="ECO:0000313" key="2">
    <source>
        <dbReference type="EMBL" id="KAF0289801.1"/>
    </source>
</evidence>
<dbReference type="Proteomes" id="UP000440578">
    <property type="component" value="Unassembled WGS sequence"/>
</dbReference>
<dbReference type="SUPFAM" id="SSF50985">
    <property type="entry name" value="RCC1/BLIP-II"/>
    <property type="match status" value="1"/>
</dbReference>
<dbReference type="Gene3D" id="2.130.10.30">
    <property type="entry name" value="Regulator of chromosome condensation 1/beta-lactamase-inhibitor protein II"/>
    <property type="match status" value="1"/>
</dbReference>
<dbReference type="GO" id="GO:0005886">
    <property type="term" value="C:plasma membrane"/>
    <property type="evidence" value="ECO:0007669"/>
    <property type="project" value="TreeGrafter"/>
</dbReference>
<dbReference type="EMBL" id="VIIS01002002">
    <property type="protein sequence ID" value="KAF0289801.1"/>
    <property type="molecule type" value="Genomic_DNA"/>
</dbReference>
<feature type="region of interest" description="Disordered" evidence="1">
    <location>
        <begin position="425"/>
        <end position="446"/>
    </location>
</feature>
<keyword evidence="3" id="KW-1185">Reference proteome</keyword>
<dbReference type="InterPro" id="IPR000408">
    <property type="entry name" value="Reg_chr_condens"/>
</dbReference>
<dbReference type="Pfam" id="PF13540">
    <property type="entry name" value="RCC1_2"/>
    <property type="match status" value="1"/>
</dbReference>
<dbReference type="OrthoDB" id="6050183at2759"/>
<comment type="caution">
    <text evidence="2">The sequence shown here is derived from an EMBL/GenBank/DDBJ whole genome shotgun (WGS) entry which is preliminary data.</text>
</comment>
<dbReference type="GO" id="GO:0008582">
    <property type="term" value="P:regulation of synaptic assembly at neuromuscular junction"/>
    <property type="evidence" value="ECO:0007669"/>
    <property type="project" value="TreeGrafter"/>
</dbReference>
<dbReference type="GO" id="GO:0061630">
    <property type="term" value="F:ubiquitin protein ligase activity"/>
    <property type="evidence" value="ECO:0007669"/>
    <property type="project" value="TreeGrafter"/>
</dbReference>
<protein>
    <submittedName>
        <fullName evidence="2">E3 ubiquitin-protein ligase MYCBP2</fullName>
    </submittedName>
</protein>
<feature type="compositionally biased region" description="Basic residues" evidence="1">
    <location>
        <begin position="430"/>
        <end position="442"/>
    </location>
</feature>
<organism evidence="2 3">
    <name type="scientific">Amphibalanus amphitrite</name>
    <name type="common">Striped barnacle</name>
    <name type="synonym">Balanus amphitrite</name>
    <dbReference type="NCBI Taxonomy" id="1232801"/>
    <lineage>
        <taxon>Eukaryota</taxon>
        <taxon>Metazoa</taxon>
        <taxon>Ecdysozoa</taxon>
        <taxon>Arthropoda</taxon>
        <taxon>Crustacea</taxon>
        <taxon>Multicrustacea</taxon>
        <taxon>Cirripedia</taxon>
        <taxon>Thoracica</taxon>
        <taxon>Thoracicalcarea</taxon>
        <taxon>Balanomorpha</taxon>
        <taxon>Balanoidea</taxon>
        <taxon>Balanidae</taxon>
        <taxon>Amphibalaninae</taxon>
        <taxon>Amphibalanus</taxon>
    </lineage>
</organism>
<dbReference type="PRINTS" id="PR00633">
    <property type="entry name" value="RCCNDNSATION"/>
</dbReference>
<evidence type="ECO:0000256" key="1">
    <source>
        <dbReference type="SAM" id="MobiDB-lite"/>
    </source>
</evidence>
<dbReference type="GO" id="GO:0007411">
    <property type="term" value="P:axon guidance"/>
    <property type="evidence" value="ECO:0007669"/>
    <property type="project" value="TreeGrafter"/>
</dbReference>
<dbReference type="PANTHER" id="PTHR45943">
    <property type="entry name" value="E3 UBIQUITIN-PROTEIN LIGASE MYCBP2"/>
    <property type="match status" value="1"/>
</dbReference>